<accession>A0A5N5IQV2</accession>
<proteinExistence type="predicted"/>
<keyword evidence="2" id="KW-1185">Reference proteome</keyword>
<organism evidence="1 2">
    <name type="scientific">Flagellimonas hadalis</name>
    <dbReference type="NCBI Taxonomy" id="2597517"/>
    <lineage>
        <taxon>Bacteria</taxon>
        <taxon>Pseudomonadati</taxon>
        <taxon>Bacteroidota</taxon>
        <taxon>Flavobacteriia</taxon>
        <taxon>Flavobacteriales</taxon>
        <taxon>Flavobacteriaceae</taxon>
        <taxon>Flagellimonas</taxon>
    </lineage>
</organism>
<dbReference type="Proteomes" id="UP000319204">
    <property type="component" value="Unassembled WGS sequence"/>
</dbReference>
<dbReference type="RefSeq" id="WP_151889975.1">
    <property type="nucleotide sequence ID" value="NZ_VNIK02000003.1"/>
</dbReference>
<sequence length="159" mass="18274">MQKYVLWIIFMGLFVSCELFESKEDKTQKLVNEELMAIDWNDVDQYPLFDSCDETATKAAQRECFQNVMADYFSEALSGLQFQVDSDLNDTVYIDFMIDEHGFISVINVEEKTAVLNEISDFNTKISERLNDLTTVAPALKRGNPVGLRFRLPLVLNTH</sequence>
<gene>
    <name evidence="1" type="ORF">FOT42_007650</name>
</gene>
<reference evidence="1" key="1">
    <citation type="submission" date="2019-10" db="EMBL/GenBank/DDBJ databases">
        <title>Muricauda hadale sp. nov., a piezophilic bacterium isolated from hadopelagic water of the Mariana Trench.</title>
        <authorList>
            <person name="Wei Y."/>
        </authorList>
    </citation>
    <scope>NUCLEOTIDE SEQUENCE [LARGE SCALE GENOMIC DNA]</scope>
    <source>
        <strain evidence="1">MT-229</strain>
    </source>
</reference>
<name>A0A5N5IQV2_9FLAO</name>
<evidence type="ECO:0000313" key="2">
    <source>
        <dbReference type="Proteomes" id="UP000319204"/>
    </source>
</evidence>
<evidence type="ECO:0008006" key="3">
    <source>
        <dbReference type="Google" id="ProtNLM"/>
    </source>
</evidence>
<dbReference type="AlphaFoldDB" id="A0A5N5IQV2"/>
<evidence type="ECO:0000313" key="1">
    <source>
        <dbReference type="EMBL" id="KAB5490211.1"/>
    </source>
</evidence>
<dbReference type="OrthoDB" id="1191002at2"/>
<dbReference type="PROSITE" id="PS51257">
    <property type="entry name" value="PROKAR_LIPOPROTEIN"/>
    <property type="match status" value="1"/>
</dbReference>
<dbReference type="EMBL" id="VNIK02000003">
    <property type="protein sequence ID" value="KAB5490211.1"/>
    <property type="molecule type" value="Genomic_DNA"/>
</dbReference>
<protein>
    <recommendedName>
        <fullName evidence="3">TonB C-terminal domain-containing protein</fullName>
    </recommendedName>
</protein>
<comment type="caution">
    <text evidence="1">The sequence shown here is derived from an EMBL/GenBank/DDBJ whole genome shotgun (WGS) entry which is preliminary data.</text>
</comment>